<protein>
    <recommendedName>
        <fullName evidence="4">Porin</fullName>
    </recommendedName>
</protein>
<proteinExistence type="predicted"/>
<dbReference type="AlphaFoldDB" id="A0AAE3RCI1"/>
<keyword evidence="3" id="KW-1185">Reference proteome</keyword>
<keyword evidence="1" id="KW-0732">Signal</keyword>
<comment type="caution">
    <text evidence="2">The sequence shown here is derived from an EMBL/GenBank/DDBJ whole genome shotgun (WGS) entry which is preliminary data.</text>
</comment>
<name>A0AAE3RCI1_9BACT</name>
<dbReference type="EMBL" id="JASJOU010000019">
    <property type="protein sequence ID" value="MDJ1505947.1"/>
    <property type="molecule type" value="Genomic_DNA"/>
</dbReference>
<evidence type="ECO:0008006" key="4">
    <source>
        <dbReference type="Google" id="ProtNLM"/>
    </source>
</evidence>
<reference evidence="2" key="1">
    <citation type="submission" date="2023-05" db="EMBL/GenBank/DDBJ databases">
        <authorList>
            <person name="Zhang X."/>
        </authorList>
    </citation>
    <scope>NUCLEOTIDE SEQUENCE</scope>
    <source>
        <strain evidence="2">BD1B2-1</strain>
    </source>
</reference>
<gene>
    <name evidence="2" type="ORF">QNI22_35140</name>
</gene>
<accession>A0AAE3RCI1</accession>
<dbReference type="Proteomes" id="UP001232063">
    <property type="component" value="Unassembled WGS sequence"/>
</dbReference>
<evidence type="ECO:0000256" key="1">
    <source>
        <dbReference type="SAM" id="SignalP"/>
    </source>
</evidence>
<evidence type="ECO:0000313" key="3">
    <source>
        <dbReference type="Proteomes" id="UP001232063"/>
    </source>
</evidence>
<evidence type="ECO:0000313" key="2">
    <source>
        <dbReference type="EMBL" id="MDJ1505947.1"/>
    </source>
</evidence>
<organism evidence="2 3">
    <name type="scientific">Xanthocytophaga agilis</name>
    <dbReference type="NCBI Taxonomy" id="3048010"/>
    <lineage>
        <taxon>Bacteria</taxon>
        <taxon>Pseudomonadati</taxon>
        <taxon>Bacteroidota</taxon>
        <taxon>Cytophagia</taxon>
        <taxon>Cytophagales</taxon>
        <taxon>Rhodocytophagaceae</taxon>
        <taxon>Xanthocytophaga</taxon>
    </lineage>
</organism>
<dbReference type="RefSeq" id="WP_314518550.1">
    <property type="nucleotide sequence ID" value="NZ_JASJOU010000019.1"/>
</dbReference>
<feature type="signal peptide" evidence="1">
    <location>
        <begin position="1"/>
        <end position="20"/>
    </location>
</feature>
<sequence length="468" mass="51992">MKKAFLFVACVLTIQQYVNAQDTTQVSHSASPSVASKEKDALKFNLNENGSHFFQVTFLNQTWVRWNQSNPGTMVDGMAKSNTFDIGLRRTRIQMFGQITDNVFVYFQFGQNNFNSQYNYNSSGGLNRKNAPFFHDAVGEYKATKGNQLKLGGGLTIVNGLSRFSQPSVSSIMTLDVPVFAQATVDQTDQFSRKLSIYARGQIGKFDYRVAISDPFPVLSNGSTASKPTANATFAQKGHSHQFQSYLMYQFFEHESHTTPGYMTGTYLGKKKIFNLAAGIITQPDAMWYAESNGDTTYTKMLLWSVESFLDMPLNKSKGTALSAYAGFFSTNYGPNYLRFNGSMNPATSSNATNAISGAGGTYGNAFPMFGTGKVFYSQLGYLLPTSLLGEKHGQLMPYATWMHASYDRLNGKPMDVIDIGLNWLIKGHNSKLSLDYQNRPTYQTDSNGNVQTGDRKGTVLMQYQIFI</sequence>
<feature type="chain" id="PRO_5042291234" description="Porin" evidence="1">
    <location>
        <begin position="21"/>
        <end position="468"/>
    </location>
</feature>